<feature type="compositionally biased region" description="Polar residues" evidence="1">
    <location>
        <begin position="100"/>
        <end position="127"/>
    </location>
</feature>
<dbReference type="Proteomes" id="UP000475862">
    <property type="component" value="Unassembled WGS sequence"/>
</dbReference>
<dbReference type="AlphaFoldDB" id="A0A6G0T391"/>
<keyword evidence="3" id="KW-1185">Reference proteome</keyword>
<feature type="region of interest" description="Disordered" evidence="1">
    <location>
        <begin position="1"/>
        <end position="30"/>
    </location>
</feature>
<sequence length="188" mass="21472">MQHSTINQTDPKRHVSNNQHNNTPLKDTKPTGIQIIDSILKYRPIIQIKEPDRYLMTNSKKSPASPNNFNSINQPNQVGINKSQKQTIIKKRQKRLSKQAIKSSNITKQQSTSTNISLKRQHSTINQADPKRHVSNNQHNNTPLKDTKPTGIQIIDSILKYRPIIQIKEPDRYLMTNSKKSPASPNNL</sequence>
<dbReference type="EMBL" id="VYZN01000065">
    <property type="protein sequence ID" value="KAE9524878.1"/>
    <property type="molecule type" value="Genomic_DNA"/>
</dbReference>
<feature type="region of interest" description="Disordered" evidence="1">
    <location>
        <begin position="98"/>
        <end position="149"/>
    </location>
</feature>
<feature type="compositionally biased region" description="Polar residues" evidence="1">
    <location>
        <begin position="57"/>
        <end position="81"/>
    </location>
</feature>
<proteinExistence type="predicted"/>
<name>A0A6G0T391_APHGL</name>
<evidence type="ECO:0000256" key="1">
    <source>
        <dbReference type="SAM" id="MobiDB-lite"/>
    </source>
</evidence>
<evidence type="ECO:0000313" key="3">
    <source>
        <dbReference type="Proteomes" id="UP000475862"/>
    </source>
</evidence>
<protein>
    <submittedName>
        <fullName evidence="2">Uncharacterized protein</fullName>
    </submittedName>
</protein>
<reference evidence="2 3" key="1">
    <citation type="submission" date="2019-08" db="EMBL/GenBank/DDBJ databases">
        <title>The genome of the soybean aphid Biotype 1, its phylome, world population structure and adaptation to the North American continent.</title>
        <authorList>
            <person name="Giordano R."/>
            <person name="Donthu R.K."/>
            <person name="Hernandez A.G."/>
            <person name="Wright C.L."/>
            <person name="Zimin A.V."/>
        </authorList>
    </citation>
    <scope>NUCLEOTIDE SEQUENCE [LARGE SCALE GENOMIC DNA]</scope>
    <source>
        <tissue evidence="2">Whole aphids</tissue>
    </source>
</reference>
<gene>
    <name evidence="2" type="ORF">AGLY_014928</name>
</gene>
<accession>A0A6G0T391</accession>
<evidence type="ECO:0000313" key="2">
    <source>
        <dbReference type="EMBL" id="KAE9524878.1"/>
    </source>
</evidence>
<feature type="compositionally biased region" description="Polar residues" evidence="1">
    <location>
        <begin position="135"/>
        <end position="144"/>
    </location>
</feature>
<comment type="caution">
    <text evidence="2">The sequence shown here is derived from an EMBL/GenBank/DDBJ whole genome shotgun (WGS) entry which is preliminary data.</text>
</comment>
<feature type="region of interest" description="Disordered" evidence="1">
    <location>
        <begin position="57"/>
        <end position="82"/>
    </location>
</feature>
<organism evidence="2 3">
    <name type="scientific">Aphis glycines</name>
    <name type="common">Soybean aphid</name>
    <dbReference type="NCBI Taxonomy" id="307491"/>
    <lineage>
        <taxon>Eukaryota</taxon>
        <taxon>Metazoa</taxon>
        <taxon>Ecdysozoa</taxon>
        <taxon>Arthropoda</taxon>
        <taxon>Hexapoda</taxon>
        <taxon>Insecta</taxon>
        <taxon>Pterygota</taxon>
        <taxon>Neoptera</taxon>
        <taxon>Paraneoptera</taxon>
        <taxon>Hemiptera</taxon>
        <taxon>Sternorrhyncha</taxon>
        <taxon>Aphidomorpha</taxon>
        <taxon>Aphidoidea</taxon>
        <taxon>Aphididae</taxon>
        <taxon>Aphidini</taxon>
        <taxon>Aphis</taxon>
        <taxon>Aphis</taxon>
    </lineage>
</organism>
<feature type="compositionally biased region" description="Polar residues" evidence="1">
    <location>
        <begin position="16"/>
        <end position="25"/>
    </location>
</feature>